<dbReference type="AlphaFoldDB" id="A0AA37QKU0"/>
<keyword evidence="4" id="KW-1185">Reference proteome</keyword>
<feature type="chain" id="PRO_5041227617" description="SusD family protein" evidence="2">
    <location>
        <begin position="20"/>
        <end position="462"/>
    </location>
</feature>
<dbReference type="InterPro" id="IPR011990">
    <property type="entry name" value="TPR-like_helical_dom_sf"/>
</dbReference>
<accession>A0AA37QKU0</accession>
<feature type="region of interest" description="Disordered" evidence="1">
    <location>
        <begin position="441"/>
        <end position="462"/>
    </location>
</feature>
<dbReference type="Proteomes" id="UP001161325">
    <property type="component" value="Unassembled WGS sequence"/>
</dbReference>
<dbReference type="Gene3D" id="1.25.40.390">
    <property type="match status" value="1"/>
</dbReference>
<evidence type="ECO:0008006" key="5">
    <source>
        <dbReference type="Google" id="ProtNLM"/>
    </source>
</evidence>
<feature type="compositionally biased region" description="Polar residues" evidence="1">
    <location>
        <begin position="445"/>
        <end position="462"/>
    </location>
</feature>
<sequence>MRAHRRILRAALASAGVLAAACSPDSLLEVTDPDIVDPSVLRTPAGADALRLGAVLQLSKATGGNDQLDVNTSNVDTMILLSGLLADEFRSGDTFVQRDETDRRAVQAQNANVDGAYRAIQRARVNAQLAAKAIAEFNPDAEAWHVPQMYWAEAYAEVLLAEYFCGNVPVSEAELDGSIVNSAGLTTQALLERAVAHADTGLSRLGTTTGGEADRVRQALQVTRGRALLNLNRPADAATAVQGVATTASYSFFYNQTAIFNQLWDFVNNQGRYTVSAGEGRNGLNFTAGDARVAVCRGGDATCRAAGVTRSNIFDTANQAVLPFWVQLKFASRDTPFPATSGVEARLIEAEARLRSGGDWLAVLNALRSTQPGLTPLTDPGNAAARVDLLFRERAFWLFGTGHRLGDLRRLVRQYQRGAETVFPTGAYVKGSEYGTDVSFPVPQSEENNQLYQPGSCVTSTA</sequence>
<comment type="caution">
    <text evidence="3">The sequence shown here is derived from an EMBL/GenBank/DDBJ whole genome shotgun (WGS) entry which is preliminary data.</text>
</comment>
<name>A0AA37QKU0_9BACT</name>
<proteinExistence type="predicted"/>
<organism evidence="3 4">
    <name type="scientific">Roseisolibacter agri</name>
    <dbReference type="NCBI Taxonomy" id="2014610"/>
    <lineage>
        <taxon>Bacteria</taxon>
        <taxon>Pseudomonadati</taxon>
        <taxon>Gemmatimonadota</taxon>
        <taxon>Gemmatimonadia</taxon>
        <taxon>Gemmatimonadales</taxon>
        <taxon>Gemmatimonadaceae</taxon>
        <taxon>Roseisolibacter</taxon>
    </lineage>
</organism>
<dbReference type="PROSITE" id="PS51257">
    <property type="entry name" value="PROKAR_LIPOPROTEIN"/>
    <property type="match status" value="1"/>
</dbReference>
<evidence type="ECO:0000313" key="3">
    <source>
        <dbReference type="EMBL" id="GLC27623.1"/>
    </source>
</evidence>
<evidence type="ECO:0000256" key="2">
    <source>
        <dbReference type="SAM" id="SignalP"/>
    </source>
</evidence>
<feature type="signal peptide" evidence="2">
    <location>
        <begin position="1"/>
        <end position="19"/>
    </location>
</feature>
<evidence type="ECO:0000256" key="1">
    <source>
        <dbReference type="SAM" id="MobiDB-lite"/>
    </source>
</evidence>
<keyword evidence="2" id="KW-0732">Signal</keyword>
<dbReference type="EMBL" id="BRXS01000006">
    <property type="protein sequence ID" value="GLC27623.1"/>
    <property type="molecule type" value="Genomic_DNA"/>
</dbReference>
<dbReference type="SUPFAM" id="SSF48452">
    <property type="entry name" value="TPR-like"/>
    <property type="match status" value="1"/>
</dbReference>
<protein>
    <recommendedName>
        <fullName evidence="5">SusD family protein</fullName>
    </recommendedName>
</protein>
<evidence type="ECO:0000313" key="4">
    <source>
        <dbReference type="Proteomes" id="UP001161325"/>
    </source>
</evidence>
<reference evidence="3" key="1">
    <citation type="submission" date="2022-08" db="EMBL/GenBank/DDBJ databases">
        <title>Draft genome sequencing of Roseisolibacter agri AW1220.</title>
        <authorList>
            <person name="Tobiishi Y."/>
            <person name="Tonouchi A."/>
        </authorList>
    </citation>
    <scope>NUCLEOTIDE SEQUENCE</scope>
    <source>
        <strain evidence="3">AW1220</strain>
    </source>
</reference>
<dbReference type="RefSeq" id="WP_284352059.1">
    <property type="nucleotide sequence ID" value="NZ_BRXS01000006.1"/>
</dbReference>
<gene>
    <name evidence="3" type="ORF">rosag_41360</name>
</gene>